<evidence type="ECO:0000259" key="9">
    <source>
        <dbReference type="Pfam" id="PF05193"/>
    </source>
</evidence>
<feature type="compositionally biased region" description="Acidic residues" evidence="7">
    <location>
        <begin position="89"/>
        <end position="98"/>
    </location>
</feature>
<dbReference type="InterPro" id="IPR032632">
    <property type="entry name" value="Peptidase_M16_M"/>
</dbReference>
<accession>A0A482XNV5</accession>
<keyword evidence="2" id="KW-0645">Protease</keyword>
<feature type="domain" description="Peptidase M16 N-terminal" evidence="8">
    <location>
        <begin position="132"/>
        <end position="246"/>
    </location>
</feature>
<evidence type="ECO:0000256" key="7">
    <source>
        <dbReference type="SAM" id="MobiDB-lite"/>
    </source>
</evidence>
<dbReference type="SMR" id="A0A482XNV5"/>
<evidence type="ECO:0000259" key="11">
    <source>
        <dbReference type="Pfam" id="PF22456"/>
    </source>
</evidence>
<dbReference type="Gene3D" id="3.30.830.10">
    <property type="entry name" value="Metalloenzyme, LuxS/M16 peptidase-like"/>
    <property type="match status" value="4"/>
</dbReference>
<evidence type="ECO:0000313" key="12">
    <source>
        <dbReference type="EMBL" id="RZF47396.1"/>
    </source>
</evidence>
<evidence type="ECO:0000256" key="3">
    <source>
        <dbReference type="ARBA" id="ARBA00022723"/>
    </source>
</evidence>
<keyword evidence="6" id="KW-0482">Metalloprotease</keyword>
<gene>
    <name evidence="12" type="ORF">LSTR_LSTR009135</name>
</gene>
<dbReference type="Pfam" id="PF22456">
    <property type="entry name" value="PqqF-like_C_4"/>
    <property type="match status" value="1"/>
</dbReference>
<evidence type="ECO:0000256" key="6">
    <source>
        <dbReference type="ARBA" id="ARBA00023049"/>
    </source>
</evidence>
<dbReference type="EMBL" id="QKKF02004374">
    <property type="protein sequence ID" value="RZF47396.1"/>
    <property type="molecule type" value="Genomic_DNA"/>
</dbReference>
<comment type="caution">
    <text evidence="12">The sequence shown here is derived from an EMBL/GenBank/DDBJ whole genome shotgun (WGS) entry which is preliminary data.</text>
</comment>
<evidence type="ECO:0000313" key="13">
    <source>
        <dbReference type="Proteomes" id="UP000291343"/>
    </source>
</evidence>
<sequence length="1065" mass="123179">MDVLDAENEMIPIDVLRCSNFSYETPPVKPSLDKKEYSVLKLTNGLTALLISDGRTSLENEEEEEEDESEETVENDDDDYYYYGSGLGNDDDDEESESFSESYVDSVESYSRSESSIGVSVLEDDSSYDRLAMSACAVCVDVGSFNDPEEMPGLAHLLEHVVGAGSRTYPSEVKFGEMLNEFGGSFYSSTRGECTTYYFDCLEDNIQFFLERFSKQLISPILDHDTIEEEIANIKFEFQTDVWFNNHVNRKLLMYSTADETNPAHKLAKGNRIIDDNVSKETLLKLLCEFWKKNYSAHRITLAIQSRHSLKTLEMWVEEYFLNIPCNNLPAEVFPACETPFKAEEFCKLFTVEPIENENLLQISWMLPSIVKLYKSKPLHYIRCLVVQECTGSLVAYLRKKNWASEVTCNDHRSSVDFNSIYSIFSIKIHLTNMGVNNMEETCRVVFTFIKFLQESIPVKWIFNEIKTVADILFAHSTDQWPLLNVKNLAENMRLYPSIDYIQGEHLFSEYDPDVILQLLTSMKPNNANIIITSLNKSEKIVLENVEPWLGKRYSKSNYTTEFEEDLTAKQYFCLPNANPFIANDFSILPSPEEDKIIPEVISKSDKLEVWYKLETKFQRPEGCLRLKFASPEVNKSVKSYVMFELLLLALDRVVRQEIHPALTSGFDYSLNIDENGFVIFLYGFNEKLGLLLESVMKCVKKSESISDLISDEEYDEFLETAISKSDLERKPFKLCYELIQKIIFTPIWSYFDKLSVDITDEQLLKIHLDTFAKKFLETSSLKCFIHGNISREQAMVMINIITNSNELPSDVLKHKSRIRVCDLPIGELYCKVQSFDSKNPHHYLINYFQCGICETKEQCKLRLIVFLLKEYLSKKHSKEQMIFNVFAYPFEKYQKIMGILVAVKSKEDSHLIDVNASEFLQKFSHDLEQIPVSIFEQLKATFIKTVQQETKDLVEETNKLWNEINNHVPVFDRQKKEIEETKKLNIQEIRETFKKTIDSKSKRKLSVEVEAFRKSSKSDSLVMPRLETSGKPKLLFIDSKTNEKKTIKNIEELKSSQILFPISD</sequence>
<dbReference type="InterPro" id="IPR011765">
    <property type="entry name" value="Pept_M16_N"/>
</dbReference>
<dbReference type="GO" id="GO:0008237">
    <property type="term" value="F:metallopeptidase activity"/>
    <property type="evidence" value="ECO:0007669"/>
    <property type="project" value="UniProtKB-KW"/>
</dbReference>
<dbReference type="OrthoDB" id="7332354at2759"/>
<dbReference type="InterPro" id="IPR054734">
    <property type="entry name" value="PqqF-like_C_4"/>
</dbReference>
<feature type="domain" description="Peptidase M16 middle/third" evidence="10">
    <location>
        <begin position="480"/>
        <end position="756"/>
    </location>
</feature>
<evidence type="ECO:0000256" key="4">
    <source>
        <dbReference type="ARBA" id="ARBA00022801"/>
    </source>
</evidence>
<dbReference type="GO" id="GO:0006508">
    <property type="term" value="P:proteolysis"/>
    <property type="evidence" value="ECO:0007669"/>
    <property type="project" value="UniProtKB-KW"/>
</dbReference>
<feature type="domain" description="Coenzyme PQQ synthesis protein F-like C-terminal lobe" evidence="11">
    <location>
        <begin position="879"/>
        <end position="962"/>
    </location>
</feature>
<dbReference type="FunFam" id="3.30.830.10:FF:000005">
    <property type="entry name" value="nardilysin isoform X1"/>
    <property type="match status" value="1"/>
</dbReference>
<organism evidence="12 13">
    <name type="scientific">Laodelphax striatellus</name>
    <name type="common">Small brown planthopper</name>
    <name type="synonym">Delphax striatella</name>
    <dbReference type="NCBI Taxonomy" id="195883"/>
    <lineage>
        <taxon>Eukaryota</taxon>
        <taxon>Metazoa</taxon>
        <taxon>Ecdysozoa</taxon>
        <taxon>Arthropoda</taxon>
        <taxon>Hexapoda</taxon>
        <taxon>Insecta</taxon>
        <taxon>Pterygota</taxon>
        <taxon>Neoptera</taxon>
        <taxon>Paraneoptera</taxon>
        <taxon>Hemiptera</taxon>
        <taxon>Auchenorrhyncha</taxon>
        <taxon>Fulgoroidea</taxon>
        <taxon>Delphacidae</taxon>
        <taxon>Criomorphinae</taxon>
        <taxon>Laodelphax</taxon>
    </lineage>
</organism>
<dbReference type="InParanoid" id="A0A482XNV5"/>
<feature type="compositionally biased region" description="Acidic residues" evidence="7">
    <location>
        <begin position="59"/>
        <end position="80"/>
    </location>
</feature>
<dbReference type="STRING" id="195883.A0A482XNV5"/>
<dbReference type="GO" id="GO:0046872">
    <property type="term" value="F:metal ion binding"/>
    <property type="evidence" value="ECO:0007669"/>
    <property type="project" value="UniProtKB-KW"/>
</dbReference>
<keyword evidence="3" id="KW-0479">Metal-binding</keyword>
<dbReference type="SUPFAM" id="SSF63411">
    <property type="entry name" value="LuxS/MPP-like metallohydrolase"/>
    <property type="match status" value="4"/>
</dbReference>
<dbReference type="PANTHER" id="PTHR43690:SF18">
    <property type="entry name" value="INSULIN-DEGRADING ENZYME-RELATED"/>
    <property type="match status" value="1"/>
</dbReference>
<dbReference type="Pfam" id="PF00675">
    <property type="entry name" value="Peptidase_M16"/>
    <property type="match status" value="1"/>
</dbReference>
<dbReference type="PANTHER" id="PTHR43690">
    <property type="entry name" value="NARDILYSIN"/>
    <property type="match status" value="1"/>
</dbReference>
<dbReference type="Proteomes" id="UP000291343">
    <property type="component" value="Unassembled WGS sequence"/>
</dbReference>
<evidence type="ECO:0008006" key="14">
    <source>
        <dbReference type="Google" id="ProtNLM"/>
    </source>
</evidence>
<keyword evidence="13" id="KW-1185">Reference proteome</keyword>
<comment type="similarity">
    <text evidence="1">Belongs to the peptidase M16 family.</text>
</comment>
<feature type="domain" description="Peptidase M16 C-terminal" evidence="9">
    <location>
        <begin position="287"/>
        <end position="468"/>
    </location>
</feature>
<evidence type="ECO:0000259" key="8">
    <source>
        <dbReference type="Pfam" id="PF00675"/>
    </source>
</evidence>
<protein>
    <recommendedName>
        <fullName evidence="14">Peptidase M16 N-terminal domain-containing protein</fullName>
    </recommendedName>
</protein>
<evidence type="ECO:0000256" key="5">
    <source>
        <dbReference type="ARBA" id="ARBA00022833"/>
    </source>
</evidence>
<dbReference type="Pfam" id="PF05193">
    <property type="entry name" value="Peptidase_M16_C"/>
    <property type="match status" value="1"/>
</dbReference>
<dbReference type="InterPro" id="IPR007863">
    <property type="entry name" value="Peptidase_M16_C"/>
</dbReference>
<keyword evidence="5" id="KW-0862">Zinc</keyword>
<evidence type="ECO:0000256" key="2">
    <source>
        <dbReference type="ARBA" id="ARBA00022670"/>
    </source>
</evidence>
<reference evidence="12 13" key="1">
    <citation type="journal article" date="2017" name="Gigascience">
        <title>Genome sequence of the small brown planthopper, Laodelphax striatellus.</title>
        <authorList>
            <person name="Zhu J."/>
            <person name="Jiang F."/>
            <person name="Wang X."/>
            <person name="Yang P."/>
            <person name="Bao Y."/>
            <person name="Zhao W."/>
            <person name="Wang W."/>
            <person name="Lu H."/>
            <person name="Wang Q."/>
            <person name="Cui N."/>
            <person name="Li J."/>
            <person name="Chen X."/>
            <person name="Luo L."/>
            <person name="Yu J."/>
            <person name="Kang L."/>
            <person name="Cui F."/>
        </authorList>
    </citation>
    <scope>NUCLEOTIDE SEQUENCE [LARGE SCALE GENOMIC DNA]</scope>
    <source>
        <strain evidence="12">Lst14</strain>
    </source>
</reference>
<dbReference type="InterPro" id="IPR011249">
    <property type="entry name" value="Metalloenz_LuxS/M16"/>
</dbReference>
<proteinExistence type="inferred from homology"/>
<dbReference type="InterPro" id="IPR050626">
    <property type="entry name" value="Peptidase_M16"/>
</dbReference>
<name>A0A482XNV5_LAOST</name>
<evidence type="ECO:0000259" key="10">
    <source>
        <dbReference type="Pfam" id="PF16187"/>
    </source>
</evidence>
<dbReference type="Pfam" id="PF16187">
    <property type="entry name" value="Peptidase_M16_M"/>
    <property type="match status" value="1"/>
</dbReference>
<feature type="region of interest" description="Disordered" evidence="7">
    <location>
        <begin position="53"/>
        <end position="107"/>
    </location>
</feature>
<dbReference type="AlphaFoldDB" id="A0A482XNV5"/>
<evidence type="ECO:0000256" key="1">
    <source>
        <dbReference type="ARBA" id="ARBA00007261"/>
    </source>
</evidence>
<keyword evidence="4" id="KW-0378">Hydrolase</keyword>